<protein>
    <submittedName>
        <fullName evidence="1">LPS export ABC transporter periplasmic protein LptC</fullName>
    </submittedName>
</protein>
<name>A0A7X2ZR79_9FLAO</name>
<organism evidence="1 2">
    <name type="scientific">Zobellia amurskyensis</name>
    <dbReference type="NCBI Taxonomy" id="248905"/>
    <lineage>
        <taxon>Bacteria</taxon>
        <taxon>Pseudomonadati</taxon>
        <taxon>Bacteroidota</taxon>
        <taxon>Flavobacteriia</taxon>
        <taxon>Flavobacteriales</taxon>
        <taxon>Flavobacteriaceae</taxon>
        <taxon>Zobellia</taxon>
    </lineage>
</organism>
<dbReference type="InterPro" id="IPR026265">
    <property type="entry name" value="LptC"/>
</dbReference>
<dbReference type="AlphaFoldDB" id="A0A7X2ZR79"/>
<dbReference type="Proteomes" id="UP000540519">
    <property type="component" value="Unassembled WGS sequence"/>
</dbReference>
<dbReference type="GO" id="GO:0005886">
    <property type="term" value="C:plasma membrane"/>
    <property type="evidence" value="ECO:0007669"/>
    <property type="project" value="InterPro"/>
</dbReference>
<dbReference type="EMBL" id="RCNR01000005">
    <property type="protein sequence ID" value="MUH34873.1"/>
    <property type="molecule type" value="Genomic_DNA"/>
</dbReference>
<evidence type="ECO:0000313" key="2">
    <source>
        <dbReference type="Proteomes" id="UP000540519"/>
    </source>
</evidence>
<proteinExistence type="predicted"/>
<keyword evidence="2" id="KW-1185">Reference proteome</keyword>
<dbReference type="RefSeq" id="WP_038235784.1">
    <property type="nucleotide sequence ID" value="NZ_RCNR01000005.1"/>
</dbReference>
<dbReference type="NCBIfam" id="TIGR04409">
    <property type="entry name" value="LptC_YrbK"/>
    <property type="match status" value="1"/>
</dbReference>
<evidence type="ECO:0000313" key="1">
    <source>
        <dbReference type="EMBL" id="MUH34873.1"/>
    </source>
</evidence>
<dbReference type="GO" id="GO:0015221">
    <property type="term" value="F:lipopolysaccharide transmembrane transporter activity"/>
    <property type="evidence" value="ECO:0007669"/>
    <property type="project" value="InterPro"/>
</dbReference>
<gene>
    <name evidence="1" type="primary">lptC</name>
    <name evidence="1" type="ORF">D9O36_03385</name>
</gene>
<reference evidence="1 2" key="1">
    <citation type="journal article" date="2019" name="Mar. Drugs">
        <title>Comparative Genomics and CAZyme Genome Repertoires of Marine Zobellia amurskyensis KMM 3526(T) and Zobellia laminariae KMM 3676(T).</title>
        <authorList>
            <person name="Chernysheva N."/>
            <person name="Bystritskaya E."/>
            <person name="Stenkova A."/>
            <person name="Golovkin I."/>
            <person name="Nedashkovskaya O."/>
            <person name="Isaeva M."/>
        </authorList>
    </citation>
    <scope>NUCLEOTIDE SEQUENCE [LARGE SCALE GENOMIC DNA]</scope>
    <source>
        <strain evidence="1 2">KMM 3526</strain>
    </source>
</reference>
<accession>A0A7X2ZR79</accession>
<dbReference type="OrthoDB" id="1427074at2"/>
<comment type="caution">
    <text evidence="1">The sequence shown here is derived from an EMBL/GenBank/DDBJ whole genome shotgun (WGS) entry which is preliminary data.</text>
</comment>
<dbReference type="InterPro" id="IPR010664">
    <property type="entry name" value="LipoPS_assembly_LptC-rel"/>
</dbReference>
<sequence>MISSYGYSLKSIAMVFTMAILFFSCQDNYERSGQEKVPLVYPMGIAENFRATYTEARDVLESEDSTSTRVVAVLTSPLNEDYNNLKFPYRTFPDGLLVHYFNEAGEKSIIKADYGIIYSATNVIDLQGNVVIESHDGKKLETPQLFWDQDDNWIFTQENFKFTNPEDGTIMDGEGMDFNRDLSFFNAHKTYGLMTIKEESND</sequence>
<dbReference type="Pfam" id="PF06835">
    <property type="entry name" value="LptC"/>
    <property type="match status" value="1"/>
</dbReference>
<dbReference type="Gene3D" id="2.60.450.10">
    <property type="entry name" value="Lipopolysaccharide (LPS) transport protein A like domain"/>
    <property type="match status" value="1"/>
</dbReference>